<evidence type="ECO:0000313" key="3">
    <source>
        <dbReference type="EMBL" id="SES68338.1"/>
    </source>
</evidence>
<feature type="region of interest" description="Disordered" evidence="2">
    <location>
        <begin position="392"/>
        <end position="456"/>
    </location>
</feature>
<reference evidence="4" key="1">
    <citation type="submission" date="2016-10" db="EMBL/GenBank/DDBJ databases">
        <authorList>
            <person name="Varghese N."/>
            <person name="Submissions S."/>
        </authorList>
    </citation>
    <scope>NUCLEOTIDE SEQUENCE [LARGE SCALE GENOMIC DNA]</scope>
    <source>
        <strain evidence="4">SLH 33</strain>
    </source>
</reference>
<sequence length="456" mass="49907">MKRGTMKGFAIIAAVLMVVSLLPMTALADNGNGFENAPGQMKKNATGETVGLQDQDRIRTQDRTNIQDAKNDYNKMTSEFQMIKRNQARGQLTTDQMVNESKDYLNGTIDYMVLRLENIKDEAEYTPEVNATINAYIAELEDIRTDVEEAETRKDLSDAMKDIRKLWKDAIKDIRKSTREKVNDGLENYLEKSDDVSERLQEEVDQMEDGEEAAELQELLDEYNTLIAEAKALLEEGNLEDAIDKTKDANEVLKEILGDMKESRDGYVSMTGEGALNAKGDGTIVLSGQLNVTINATDAMLVIKHLAGDAEIDVTGAEYDLVNEETEDGCCAYVYDNFTGDALINGTRLTVMVSGEDLTVFAEGTGSASLSGEGTYQVGEGDEAVEMEFASEDVEMQTEESDDDENGADDDTADDGNNTDNNSTVDGNNTDNNSTVDGNNTDNNSTVDGNNTDGVQ</sequence>
<dbReference type="RefSeq" id="WP_091688732.1">
    <property type="nucleotide sequence ID" value="NZ_CAAGSJ010000003.1"/>
</dbReference>
<accession>A0A1H9YHD8</accession>
<dbReference type="EMBL" id="FOHQ01000001">
    <property type="protein sequence ID" value="SES68338.1"/>
    <property type="molecule type" value="Genomic_DNA"/>
</dbReference>
<evidence type="ECO:0000256" key="2">
    <source>
        <dbReference type="SAM" id="MobiDB-lite"/>
    </source>
</evidence>
<evidence type="ECO:0000313" key="4">
    <source>
        <dbReference type="Proteomes" id="UP000243338"/>
    </source>
</evidence>
<dbReference type="AlphaFoldDB" id="A0A1H9YHD8"/>
<gene>
    <name evidence="3" type="ORF">SAMN04488587_0562</name>
</gene>
<protein>
    <submittedName>
        <fullName evidence="3">Uncharacterized protein</fullName>
    </submittedName>
</protein>
<proteinExistence type="predicted"/>
<name>A0A1H9YHD8_9EURY</name>
<dbReference type="Proteomes" id="UP000243338">
    <property type="component" value="Unassembled WGS sequence"/>
</dbReference>
<dbReference type="OrthoDB" id="137788at2157"/>
<organism evidence="3 4">
    <name type="scientific">Methanococcoides vulcani</name>
    <dbReference type="NCBI Taxonomy" id="1353158"/>
    <lineage>
        <taxon>Archaea</taxon>
        <taxon>Methanobacteriati</taxon>
        <taxon>Methanobacteriota</taxon>
        <taxon>Stenosarchaea group</taxon>
        <taxon>Methanomicrobia</taxon>
        <taxon>Methanosarcinales</taxon>
        <taxon>Methanosarcinaceae</taxon>
        <taxon>Methanococcoides</taxon>
    </lineage>
</organism>
<feature type="coiled-coil region" evidence="1">
    <location>
        <begin position="183"/>
        <end position="240"/>
    </location>
</feature>
<feature type="compositionally biased region" description="Acidic residues" evidence="2">
    <location>
        <begin position="392"/>
        <end position="414"/>
    </location>
</feature>
<keyword evidence="1" id="KW-0175">Coiled coil</keyword>
<feature type="compositionally biased region" description="Low complexity" evidence="2">
    <location>
        <begin position="415"/>
        <end position="456"/>
    </location>
</feature>
<evidence type="ECO:0000256" key="1">
    <source>
        <dbReference type="SAM" id="Coils"/>
    </source>
</evidence>
<keyword evidence="4" id="KW-1185">Reference proteome</keyword>